<dbReference type="Proteomes" id="UP000186917">
    <property type="component" value="Unassembled WGS sequence"/>
</dbReference>
<evidence type="ECO:0000313" key="10">
    <source>
        <dbReference type="Proteomes" id="UP000186917"/>
    </source>
</evidence>
<dbReference type="GO" id="GO:0015288">
    <property type="term" value="F:porin activity"/>
    <property type="evidence" value="ECO:0007669"/>
    <property type="project" value="TreeGrafter"/>
</dbReference>
<gene>
    <name evidence="9" type="ORF">SAMN05421788_1011546</name>
</gene>
<keyword evidence="5" id="KW-0812">Transmembrane</keyword>
<dbReference type="AlphaFoldDB" id="A0A173MRZ6"/>
<evidence type="ECO:0000256" key="3">
    <source>
        <dbReference type="ARBA" id="ARBA00022448"/>
    </source>
</evidence>
<organism evidence="9 10">
    <name type="scientific">Filimonas lacunae</name>
    <dbReference type="NCBI Taxonomy" id="477680"/>
    <lineage>
        <taxon>Bacteria</taxon>
        <taxon>Pseudomonadati</taxon>
        <taxon>Bacteroidota</taxon>
        <taxon>Chitinophagia</taxon>
        <taxon>Chitinophagales</taxon>
        <taxon>Chitinophagaceae</taxon>
        <taxon>Filimonas</taxon>
    </lineage>
</organism>
<evidence type="ECO:0000313" key="9">
    <source>
        <dbReference type="EMBL" id="SIS84275.1"/>
    </source>
</evidence>
<evidence type="ECO:0000256" key="1">
    <source>
        <dbReference type="ARBA" id="ARBA00004442"/>
    </source>
</evidence>
<dbReference type="Pfam" id="PF02321">
    <property type="entry name" value="OEP"/>
    <property type="match status" value="2"/>
</dbReference>
<keyword evidence="10" id="KW-1185">Reference proteome</keyword>
<feature type="chain" id="PRO_5030023333" evidence="8">
    <location>
        <begin position="23"/>
        <end position="480"/>
    </location>
</feature>
<dbReference type="SUPFAM" id="SSF56954">
    <property type="entry name" value="Outer membrane efflux proteins (OEP)"/>
    <property type="match status" value="1"/>
</dbReference>
<dbReference type="GO" id="GO:1990281">
    <property type="term" value="C:efflux pump complex"/>
    <property type="evidence" value="ECO:0007669"/>
    <property type="project" value="TreeGrafter"/>
</dbReference>
<dbReference type="PANTHER" id="PTHR30026">
    <property type="entry name" value="OUTER MEMBRANE PROTEIN TOLC"/>
    <property type="match status" value="1"/>
</dbReference>
<name>A0A173MRZ6_9BACT</name>
<comment type="similarity">
    <text evidence="2">Belongs to the outer membrane factor (OMF) (TC 1.B.17) family.</text>
</comment>
<dbReference type="GO" id="GO:0015562">
    <property type="term" value="F:efflux transmembrane transporter activity"/>
    <property type="evidence" value="ECO:0007669"/>
    <property type="project" value="InterPro"/>
</dbReference>
<dbReference type="KEGG" id="fln:FLA_6173"/>
<keyword evidence="3" id="KW-0813">Transport</keyword>
<dbReference type="PANTHER" id="PTHR30026:SF20">
    <property type="entry name" value="OUTER MEMBRANE PROTEIN TOLC"/>
    <property type="match status" value="1"/>
</dbReference>
<proteinExistence type="inferred from homology"/>
<keyword evidence="8" id="KW-0732">Signal</keyword>
<accession>A0A173MRZ6</accession>
<comment type="subcellular location">
    <subcellularLocation>
        <location evidence="1">Cell outer membrane</location>
    </subcellularLocation>
</comment>
<dbReference type="RefSeq" id="WP_084206087.1">
    <property type="nucleotide sequence ID" value="NZ_AP017422.1"/>
</dbReference>
<dbReference type="InterPro" id="IPR003423">
    <property type="entry name" value="OMP_efflux"/>
</dbReference>
<dbReference type="EMBL" id="FTOR01000001">
    <property type="protein sequence ID" value="SIS84275.1"/>
    <property type="molecule type" value="Genomic_DNA"/>
</dbReference>
<evidence type="ECO:0000256" key="4">
    <source>
        <dbReference type="ARBA" id="ARBA00022452"/>
    </source>
</evidence>
<dbReference type="InterPro" id="IPR051906">
    <property type="entry name" value="TolC-like"/>
</dbReference>
<evidence type="ECO:0000256" key="5">
    <source>
        <dbReference type="ARBA" id="ARBA00022692"/>
    </source>
</evidence>
<keyword evidence="7" id="KW-0998">Cell outer membrane</keyword>
<reference evidence="10" key="1">
    <citation type="submission" date="2017-01" db="EMBL/GenBank/DDBJ databases">
        <authorList>
            <person name="Varghese N."/>
            <person name="Submissions S."/>
        </authorList>
    </citation>
    <scope>NUCLEOTIDE SEQUENCE [LARGE SCALE GENOMIC DNA]</scope>
    <source>
        <strain evidence="10">DSM 21054</strain>
    </source>
</reference>
<feature type="signal peptide" evidence="8">
    <location>
        <begin position="1"/>
        <end position="22"/>
    </location>
</feature>
<keyword evidence="4" id="KW-1134">Transmembrane beta strand</keyword>
<keyword evidence="6" id="KW-0472">Membrane</keyword>
<dbReference type="Gene3D" id="1.20.1600.10">
    <property type="entry name" value="Outer membrane efflux proteins (OEP)"/>
    <property type="match status" value="1"/>
</dbReference>
<dbReference type="STRING" id="477680.SAMN05421788_1011546"/>
<protein>
    <submittedName>
        <fullName evidence="9">Outer membrane protein</fullName>
    </submittedName>
</protein>
<dbReference type="GO" id="GO:0009279">
    <property type="term" value="C:cell outer membrane"/>
    <property type="evidence" value="ECO:0007669"/>
    <property type="project" value="UniProtKB-SubCell"/>
</dbReference>
<dbReference type="OrthoDB" id="9811587at2"/>
<evidence type="ECO:0000256" key="2">
    <source>
        <dbReference type="ARBA" id="ARBA00007613"/>
    </source>
</evidence>
<evidence type="ECO:0000256" key="8">
    <source>
        <dbReference type="SAM" id="SignalP"/>
    </source>
</evidence>
<evidence type="ECO:0000256" key="6">
    <source>
        <dbReference type="ARBA" id="ARBA00023136"/>
    </source>
</evidence>
<evidence type="ECO:0000256" key="7">
    <source>
        <dbReference type="ARBA" id="ARBA00023237"/>
    </source>
</evidence>
<sequence length="480" mass="52990">MSMRSIVTLAFVLSLYCGSVTAQGTGDSLRLSLQQCVETAIKNNADVQRKDLLKQSAHLGWTQARENMIPTLNADAYHGNNQGRSINPYTNSYIDQQLSYANYSIYSSVTLFQGLSLQNAIKQNKLAFNAASYEEQQQKELLTLNVIMSYLQVLTNEDLLALAYQQQGVSNKQVERLDIRDKDSAADPKELNDLRGQLANDQLTVVTTQNSLENAKLSLAQLMNVPYTNKLAVERVSADKAPQLLYDANAEEVYKSASGNLAIVKAADLRKESAEKAIQVAKGKGWPVVFLSGSLATNYSSAGTLQNLVSTTHQAGSSYVEYNGSQLPVIEESNTYAADKIPYTKQLNNNLNNSISIGVTIPILNNFSNKNKIAQARITAQDAAITANSVRIQLQQNVEQAYFNMTAAQNKYKVLKLQQAAFKESFRVAEVKFNAGAINSVDYVVAKNNYDKSNINLIVAGYDLAIRIKLLDYYQGKPLW</sequence>